<dbReference type="AlphaFoldDB" id="A0A9Q0MKG1"/>
<dbReference type="PROSITE" id="PS00028">
    <property type="entry name" value="ZINC_FINGER_C2H2_1"/>
    <property type="match status" value="3"/>
</dbReference>
<protein>
    <submittedName>
        <fullName evidence="11">PR domain zinc finger protein 14</fullName>
    </submittedName>
</protein>
<dbReference type="GO" id="GO:0008270">
    <property type="term" value="F:zinc ion binding"/>
    <property type="evidence" value="ECO:0007669"/>
    <property type="project" value="UniProtKB-UniRule"/>
</dbReference>
<evidence type="ECO:0000256" key="3">
    <source>
        <dbReference type="ARBA" id="ARBA00022771"/>
    </source>
</evidence>
<dbReference type="PANTHER" id="PTHR24388">
    <property type="entry name" value="ZINC FINGER PROTEIN"/>
    <property type="match status" value="1"/>
</dbReference>
<organism evidence="11 12">
    <name type="scientific">Pseudolycoriella hygida</name>
    <dbReference type="NCBI Taxonomy" id="35572"/>
    <lineage>
        <taxon>Eukaryota</taxon>
        <taxon>Metazoa</taxon>
        <taxon>Ecdysozoa</taxon>
        <taxon>Arthropoda</taxon>
        <taxon>Hexapoda</taxon>
        <taxon>Insecta</taxon>
        <taxon>Pterygota</taxon>
        <taxon>Neoptera</taxon>
        <taxon>Endopterygota</taxon>
        <taxon>Diptera</taxon>
        <taxon>Nematocera</taxon>
        <taxon>Sciaroidea</taxon>
        <taxon>Sciaridae</taxon>
        <taxon>Pseudolycoriella</taxon>
    </lineage>
</organism>
<feature type="binding site" evidence="8">
    <location>
        <position position="63"/>
    </location>
    <ligand>
        <name>Zn(2+)</name>
        <dbReference type="ChEBI" id="CHEBI:29105"/>
    </ligand>
</feature>
<feature type="binding site" evidence="8">
    <location>
        <position position="18"/>
    </location>
    <ligand>
        <name>Zn(2+)</name>
        <dbReference type="ChEBI" id="CHEBI:29105"/>
    </ligand>
</feature>
<feature type="domain" description="C2H2-type" evidence="9">
    <location>
        <begin position="241"/>
        <end position="269"/>
    </location>
</feature>
<dbReference type="EMBL" id="WJQU01006378">
    <property type="protein sequence ID" value="KAJ6597395.1"/>
    <property type="molecule type" value="Genomic_DNA"/>
</dbReference>
<evidence type="ECO:0000256" key="6">
    <source>
        <dbReference type="ARBA" id="ARBA00037948"/>
    </source>
</evidence>
<evidence type="ECO:0000256" key="7">
    <source>
        <dbReference type="PROSITE-ProRule" id="PRU00042"/>
    </source>
</evidence>
<dbReference type="Proteomes" id="UP001151699">
    <property type="component" value="Unassembled WGS sequence"/>
</dbReference>
<evidence type="ECO:0000256" key="5">
    <source>
        <dbReference type="ARBA" id="ARBA00023242"/>
    </source>
</evidence>
<dbReference type="Pfam" id="PF00096">
    <property type="entry name" value="zf-C2H2"/>
    <property type="match status" value="1"/>
</dbReference>
<keyword evidence="1 8" id="KW-0479">Metal-binding</keyword>
<feature type="domain" description="C2H2-type" evidence="9">
    <location>
        <begin position="207"/>
        <end position="236"/>
    </location>
</feature>
<feature type="binding site" evidence="8">
    <location>
        <position position="66"/>
    </location>
    <ligand>
        <name>Zn(2+)</name>
        <dbReference type="ChEBI" id="CHEBI:29105"/>
    </ligand>
</feature>
<dbReference type="GO" id="GO:0000978">
    <property type="term" value="F:RNA polymerase II cis-regulatory region sequence-specific DNA binding"/>
    <property type="evidence" value="ECO:0007669"/>
    <property type="project" value="TreeGrafter"/>
</dbReference>
<gene>
    <name evidence="11" type="primary">PRDM14</name>
    <name evidence="11" type="ORF">Bhyg_17162</name>
</gene>
<dbReference type="InterPro" id="IPR050527">
    <property type="entry name" value="Snail/Krueppel_Znf"/>
</dbReference>
<dbReference type="GO" id="GO:0000981">
    <property type="term" value="F:DNA-binding transcription factor activity, RNA polymerase II-specific"/>
    <property type="evidence" value="ECO:0007669"/>
    <property type="project" value="TreeGrafter"/>
</dbReference>
<keyword evidence="3 7" id="KW-0863">Zinc-finger</keyword>
<evidence type="ECO:0000256" key="1">
    <source>
        <dbReference type="ARBA" id="ARBA00022723"/>
    </source>
</evidence>
<dbReference type="SUPFAM" id="SSF57716">
    <property type="entry name" value="Glucocorticoid receptor-like (DNA-binding domain)"/>
    <property type="match status" value="1"/>
</dbReference>
<accession>A0A9Q0MKG1</accession>
<dbReference type="PROSITE" id="PS51915">
    <property type="entry name" value="ZAD"/>
    <property type="match status" value="1"/>
</dbReference>
<evidence type="ECO:0000256" key="2">
    <source>
        <dbReference type="ARBA" id="ARBA00022737"/>
    </source>
</evidence>
<keyword evidence="2" id="KW-0677">Repeat</keyword>
<dbReference type="SMART" id="SM00355">
    <property type="entry name" value="ZnF_C2H2"/>
    <property type="match status" value="3"/>
</dbReference>
<reference evidence="11" key="1">
    <citation type="submission" date="2022-07" db="EMBL/GenBank/DDBJ databases">
        <authorList>
            <person name="Trinca V."/>
            <person name="Uliana J.V.C."/>
            <person name="Torres T.T."/>
            <person name="Ward R.J."/>
            <person name="Monesi N."/>
        </authorList>
    </citation>
    <scope>NUCLEOTIDE SEQUENCE</scope>
    <source>
        <strain evidence="11">HSMRA1968</strain>
        <tissue evidence="11">Whole embryos</tissue>
    </source>
</reference>
<dbReference type="PANTHER" id="PTHR24388:SF53">
    <property type="entry name" value="CHORION TRANSCRIPTION FACTOR CF2-RELATED"/>
    <property type="match status" value="1"/>
</dbReference>
<proteinExistence type="inferred from homology"/>
<keyword evidence="4 8" id="KW-0862">Zinc</keyword>
<feature type="domain" description="ZAD" evidence="10">
    <location>
        <begin position="16"/>
        <end position="90"/>
    </location>
</feature>
<evidence type="ECO:0000256" key="8">
    <source>
        <dbReference type="PROSITE-ProRule" id="PRU01263"/>
    </source>
</evidence>
<dbReference type="SMART" id="SM00868">
    <property type="entry name" value="zf-AD"/>
    <property type="match status" value="1"/>
</dbReference>
<dbReference type="Gene3D" id="3.40.1800.20">
    <property type="match status" value="1"/>
</dbReference>
<sequence length="355" mass="40683">MFQGEKTRAMDFTPTTQCRLCLSTCEDVVNIFGHCNGTTIASVVSKHFWFQIYKNDGFPESLCQACWTYIKTFHDFYKKIEAIQNDYIKSLRDTTLAVTADSIKEEICDSSSNEIPSDLNIVKCEETLAFSLPVITNENAYYNENDLNFEDEYINRQVEKVEPVEPEDDDDDNRADQLNLILNPPCTDSVAKTARRAKLKLPESCAFQCSLCTSAFSKAFDLANHLRSQHHSGKDKTEETIHCEECKKRFVTVSLLTKHIRKVHEGRSPQVCSKCSRVFNSKTACDAHIQLDHNNDDDEPPTKKQHKDEIETVEKISNVDEGDCDEAVKRSSYLPVRSREEKDKENALIREYFNM</sequence>
<dbReference type="InterPro" id="IPR012934">
    <property type="entry name" value="Znf_AD"/>
</dbReference>
<keyword evidence="12" id="KW-1185">Reference proteome</keyword>
<dbReference type="PROSITE" id="PS50157">
    <property type="entry name" value="ZINC_FINGER_C2H2_2"/>
    <property type="match status" value="3"/>
</dbReference>
<evidence type="ECO:0000259" key="9">
    <source>
        <dbReference type="PROSITE" id="PS50157"/>
    </source>
</evidence>
<comment type="similarity">
    <text evidence="6">Belongs to the snail C2H2-type zinc-finger protein family.</text>
</comment>
<name>A0A9Q0MKG1_9DIPT</name>
<dbReference type="Pfam" id="PF07776">
    <property type="entry name" value="zf-AD"/>
    <property type="match status" value="1"/>
</dbReference>
<evidence type="ECO:0000259" key="10">
    <source>
        <dbReference type="PROSITE" id="PS51915"/>
    </source>
</evidence>
<feature type="non-terminal residue" evidence="11">
    <location>
        <position position="1"/>
    </location>
</feature>
<evidence type="ECO:0000256" key="4">
    <source>
        <dbReference type="ARBA" id="ARBA00022833"/>
    </source>
</evidence>
<feature type="binding site" evidence="8">
    <location>
        <position position="21"/>
    </location>
    <ligand>
        <name>Zn(2+)</name>
        <dbReference type="ChEBI" id="CHEBI:29105"/>
    </ligand>
</feature>
<evidence type="ECO:0000313" key="11">
    <source>
        <dbReference type="EMBL" id="KAJ6597395.1"/>
    </source>
</evidence>
<dbReference type="SUPFAM" id="SSF57667">
    <property type="entry name" value="beta-beta-alpha zinc fingers"/>
    <property type="match status" value="1"/>
</dbReference>
<keyword evidence="5" id="KW-0539">Nucleus</keyword>
<dbReference type="InterPro" id="IPR013087">
    <property type="entry name" value="Znf_C2H2_type"/>
</dbReference>
<feature type="domain" description="C2H2-type" evidence="9">
    <location>
        <begin position="270"/>
        <end position="298"/>
    </location>
</feature>
<comment type="caution">
    <text evidence="11">The sequence shown here is derived from an EMBL/GenBank/DDBJ whole genome shotgun (WGS) entry which is preliminary data.</text>
</comment>
<dbReference type="InterPro" id="IPR036236">
    <property type="entry name" value="Znf_C2H2_sf"/>
</dbReference>
<dbReference type="OrthoDB" id="8016291at2759"/>
<dbReference type="Gene3D" id="3.30.160.60">
    <property type="entry name" value="Classic Zinc Finger"/>
    <property type="match status" value="1"/>
</dbReference>
<dbReference type="GO" id="GO:0005634">
    <property type="term" value="C:nucleus"/>
    <property type="evidence" value="ECO:0007669"/>
    <property type="project" value="InterPro"/>
</dbReference>
<evidence type="ECO:0000313" key="12">
    <source>
        <dbReference type="Proteomes" id="UP001151699"/>
    </source>
</evidence>